<name>A0A8S0UTP1_OLEEU</name>
<dbReference type="Proteomes" id="UP000594638">
    <property type="component" value="Unassembled WGS sequence"/>
</dbReference>
<dbReference type="InterPro" id="IPR032675">
    <property type="entry name" value="LRR_dom_sf"/>
</dbReference>
<gene>
    <name evidence="1" type="ORF">OLEA9_A069238</name>
</gene>
<organism evidence="1 2">
    <name type="scientific">Olea europaea subsp. europaea</name>
    <dbReference type="NCBI Taxonomy" id="158383"/>
    <lineage>
        <taxon>Eukaryota</taxon>
        <taxon>Viridiplantae</taxon>
        <taxon>Streptophyta</taxon>
        <taxon>Embryophyta</taxon>
        <taxon>Tracheophyta</taxon>
        <taxon>Spermatophyta</taxon>
        <taxon>Magnoliopsida</taxon>
        <taxon>eudicotyledons</taxon>
        <taxon>Gunneridae</taxon>
        <taxon>Pentapetalae</taxon>
        <taxon>asterids</taxon>
        <taxon>lamiids</taxon>
        <taxon>Lamiales</taxon>
        <taxon>Oleaceae</taxon>
        <taxon>Oleeae</taxon>
        <taxon>Olea</taxon>
    </lineage>
</organism>
<evidence type="ECO:0000313" key="2">
    <source>
        <dbReference type="Proteomes" id="UP000594638"/>
    </source>
</evidence>
<comment type="caution">
    <text evidence="1">The sequence shown here is derived from an EMBL/GenBank/DDBJ whole genome shotgun (WGS) entry which is preliminary data.</text>
</comment>
<dbReference type="PANTHER" id="PTHR13318">
    <property type="entry name" value="PARTNER OF PAIRED, ISOFORM B-RELATED"/>
    <property type="match status" value="1"/>
</dbReference>
<dbReference type="AlphaFoldDB" id="A0A8S0UTP1"/>
<keyword evidence="2" id="KW-1185">Reference proteome</keyword>
<dbReference type="SUPFAM" id="SSF52047">
    <property type="entry name" value="RNI-like"/>
    <property type="match status" value="1"/>
</dbReference>
<sequence length="232" mass="25725">MCPLLMMQGRTYLINQFALDGESVSEENGIRKCCFSDSVLAAVGDGFTKLEILRLMWFPDGIHGCRVEDEALAVIGKYCSRLEDINLWDCLGFTETGLVQLAVGCGRTLKSLDVASYESLPDVALEAVGFQCPSLETLSLFSRFIRNKGLISVAIGCHLLKSLKVHCENVTDEALQAVGSFCLLLESLSLYQCYKLTEPLCDRERMRTEIHWKSLHVLMTKCNVVLQEGAGT</sequence>
<dbReference type="Gene3D" id="3.80.10.10">
    <property type="entry name" value="Ribonuclease Inhibitor"/>
    <property type="match status" value="1"/>
</dbReference>
<dbReference type="GO" id="GO:0031146">
    <property type="term" value="P:SCF-dependent proteasomal ubiquitin-dependent protein catabolic process"/>
    <property type="evidence" value="ECO:0007669"/>
    <property type="project" value="TreeGrafter"/>
</dbReference>
<evidence type="ECO:0000313" key="1">
    <source>
        <dbReference type="EMBL" id="CAA3021250.1"/>
    </source>
</evidence>
<dbReference type="GO" id="GO:0019005">
    <property type="term" value="C:SCF ubiquitin ligase complex"/>
    <property type="evidence" value="ECO:0007669"/>
    <property type="project" value="TreeGrafter"/>
</dbReference>
<accession>A0A8S0UTP1</accession>
<protein>
    <submittedName>
        <fullName evidence="1">Uncharacterized protein</fullName>
    </submittedName>
</protein>
<dbReference type="EMBL" id="CACTIH010009051">
    <property type="protein sequence ID" value="CAA3021250.1"/>
    <property type="molecule type" value="Genomic_DNA"/>
</dbReference>
<reference evidence="1 2" key="1">
    <citation type="submission" date="2019-12" db="EMBL/GenBank/DDBJ databases">
        <authorList>
            <person name="Alioto T."/>
            <person name="Alioto T."/>
            <person name="Gomez Garrido J."/>
        </authorList>
    </citation>
    <scope>NUCLEOTIDE SEQUENCE [LARGE SCALE GENOMIC DNA]</scope>
</reference>
<proteinExistence type="predicted"/>
<dbReference type="OrthoDB" id="6066220at2759"/>
<dbReference type="InterPro" id="IPR006553">
    <property type="entry name" value="Leu-rich_rpt_Cys-con_subtyp"/>
</dbReference>
<dbReference type="SMART" id="SM00367">
    <property type="entry name" value="LRR_CC"/>
    <property type="match status" value="3"/>
</dbReference>
<dbReference type="Gramene" id="OE9A069238T1">
    <property type="protein sequence ID" value="OE9A069238C1"/>
    <property type="gene ID" value="OE9A069238"/>
</dbReference>